<organism evidence="1 2">
    <name type="scientific">Planktothrix paucivesiculata PCC 9631</name>
    <dbReference type="NCBI Taxonomy" id="671071"/>
    <lineage>
        <taxon>Bacteria</taxon>
        <taxon>Bacillati</taxon>
        <taxon>Cyanobacteriota</taxon>
        <taxon>Cyanophyceae</taxon>
        <taxon>Oscillatoriophycideae</taxon>
        <taxon>Oscillatoriales</taxon>
        <taxon>Microcoleaceae</taxon>
        <taxon>Planktothrix</taxon>
    </lineage>
</organism>
<dbReference type="AlphaFoldDB" id="A0A7Z9E4W9"/>
<comment type="caution">
    <text evidence="1">The sequence shown here is derived from an EMBL/GenBank/DDBJ whole genome shotgun (WGS) entry which is preliminary data.</text>
</comment>
<dbReference type="Proteomes" id="UP000182190">
    <property type="component" value="Unassembled WGS sequence"/>
</dbReference>
<proteinExistence type="predicted"/>
<dbReference type="EMBL" id="CZCS02000215">
    <property type="protein sequence ID" value="VXD23327.1"/>
    <property type="molecule type" value="Genomic_DNA"/>
</dbReference>
<protein>
    <submittedName>
        <fullName evidence="1">Uncharacterized protein</fullName>
    </submittedName>
</protein>
<accession>A0A7Z9E4W9</accession>
<gene>
    <name evidence="1" type="ORF">PL9631_720008</name>
</gene>
<evidence type="ECO:0000313" key="2">
    <source>
        <dbReference type="Proteomes" id="UP000182190"/>
    </source>
</evidence>
<evidence type="ECO:0000313" key="1">
    <source>
        <dbReference type="EMBL" id="VXD23327.1"/>
    </source>
</evidence>
<name>A0A7Z9E4W9_9CYAN</name>
<sequence>MMPYVNLLPGAITEMVASIADNHCLTQADRYGLMAAILDDSLPEEERMCIDRVLRSLLRGKIAIVNEVSAIA</sequence>
<keyword evidence="2" id="KW-1185">Reference proteome</keyword>
<reference evidence="1" key="1">
    <citation type="submission" date="2019-10" db="EMBL/GenBank/DDBJ databases">
        <authorList>
            <consortium name="Genoscope - CEA"/>
            <person name="William W."/>
        </authorList>
    </citation>
    <scope>NUCLEOTIDE SEQUENCE [LARGE SCALE GENOMIC DNA]</scope>
    <source>
        <strain evidence="1">BBR_PRJEB10994</strain>
    </source>
</reference>